<name>A0A917YF59_9ACTN</name>
<sequence length="333" mass="36075">MQWDSYDGAGRPPMSKVVLDPAVERLVAATAAPPFLDDLGPTLGRQALRESQADGIDDYDVDAVFRVAPVGPTGLVGFWVFRPAGATGPMPVLFYLHGGRWMLGDAQTHTQVISEFVRELGVAAIVPEYSRIPEARYPVALEECYALLAWTAEHAEQLELDPRRLAVGGDCAGATLATALTMMVRTRGGPPIRAQLLYYPLTDSRCDSGSQRQFATGHLLTRQALRRYWAQYAPIPRQLTEPTASPLCATRTDLTGLPPALVVTAEADIARDEGEEYVRRLRAAGVEAAGVRFLGTVHDFVALSALRDSPPTRGAVCQGCSFLRAKLELSRSG</sequence>
<reference evidence="3 4" key="1">
    <citation type="journal article" date="2014" name="Int. J. Syst. Evol. Microbiol.">
        <title>Complete genome sequence of Corynebacterium casei LMG S-19264T (=DSM 44701T), isolated from a smear-ripened cheese.</title>
        <authorList>
            <consortium name="US DOE Joint Genome Institute (JGI-PGF)"/>
            <person name="Walter F."/>
            <person name="Albersmeier A."/>
            <person name="Kalinowski J."/>
            <person name="Ruckert C."/>
        </authorList>
    </citation>
    <scope>NUCLEOTIDE SEQUENCE [LARGE SCALE GENOMIC DNA]</scope>
    <source>
        <strain evidence="3 4">CGMCC 4.7111</strain>
    </source>
</reference>
<dbReference type="AlphaFoldDB" id="A0A917YF59"/>
<evidence type="ECO:0000313" key="3">
    <source>
        <dbReference type="EMBL" id="GGN88383.1"/>
    </source>
</evidence>
<dbReference type="InterPro" id="IPR029058">
    <property type="entry name" value="AB_hydrolase_fold"/>
</dbReference>
<dbReference type="Proteomes" id="UP000600365">
    <property type="component" value="Unassembled WGS sequence"/>
</dbReference>
<dbReference type="PANTHER" id="PTHR48081">
    <property type="entry name" value="AB HYDROLASE SUPERFAMILY PROTEIN C4A8.06C"/>
    <property type="match status" value="1"/>
</dbReference>
<organism evidence="3 4">
    <name type="scientific">Streptomyces albiflavescens</name>
    <dbReference type="NCBI Taxonomy" id="1623582"/>
    <lineage>
        <taxon>Bacteria</taxon>
        <taxon>Bacillati</taxon>
        <taxon>Actinomycetota</taxon>
        <taxon>Actinomycetes</taxon>
        <taxon>Kitasatosporales</taxon>
        <taxon>Streptomycetaceae</taxon>
        <taxon>Streptomyces</taxon>
    </lineage>
</organism>
<dbReference type="Pfam" id="PF07859">
    <property type="entry name" value="Abhydrolase_3"/>
    <property type="match status" value="1"/>
</dbReference>
<dbReference type="InterPro" id="IPR050300">
    <property type="entry name" value="GDXG_lipolytic_enzyme"/>
</dbReference>
<dbReference type="InterPro" id="IPR013094">
    <property type="entry name" value="AB_hydrolase_3"/>
</dbReference>
<dbReference type="RefSeq" id="WP_189191214.1">
    <property type="nucleotide sequence ID" value="NZ_BMMM01000021.1"/>
</dbReference>
<dbReference type="Gene3D" id="3.40.50.1820">
    <property type="entry name" value="alpha/beta hydrolase"/>
    <property type="match status" value="1"/>
</dbReference>
<dbReference type="EMBL" id="BMMM01000021">
    <property type="protein sequence ID" value="GGN88383.1"/>
    <property type="molecule type" value="Genomic_DNA"/>
</dbReference>
<keyword evidence="1" id="KW-0378">Hydrolase</keyword>
<protein>
    <submittedName>
        <fullName evidence="3">Esterase</fullName>
    </submittedName>
</protein>
<accession>A0A917YF59</accession>
<dbReference type="SUPFAM" id="SSF53474">
    <property type="entry name" value="alpha/beta-Hydrolases"/>
    <property type="match status" value="1"/>
</dbReference>
<dbReference type="PANTHER" id="PTHR48081:SF8">
    <property type="entry name" value="ALPHA_BETA HYDROLASE FOLD-3 DOMAIN-CONTAINING PROTEIN-RELATED"/>
    <property type="match status" value="1"/>
</dbReference>
<evidence type="ECO:0000259" key="2">
    <source>
        <dbReference type="Pfam" id="PF07859"/>
    </source>
</evidence>
<feature type="domain" description="Alpha/beta hydrolase fold-3" evidence="2">
    <location>
        <begin position="93"/>
        <end position="301"/>
    </location>
</feature>
<gene>
    <name evidence="3" type="primary">aes</name>
    <name evidence="3" type="ORF">GCM10011579_082090</name>
</gene>
<comment type="caution">
    <text evidence="3">The sequence shown here is derived from an EMBL/GenBank/DDBJ whole genome shotgun (WGS) entry which is preliminary data.</text>
</comment>
<dbReference type="GO" id="GO:0016787">
    <property type="term" value="F:hydrolase activity"/>
    <property type="evidence" value="ECO:0007669"/>
    <property type="project" value="UniProtKB-KW"/>
</dbReference>
<proteinExistence type="predicted"/>
<evidence type="ECO:0000313" key="4">
    <source>
        <dbReference type="Proteomes" id="UP000600365"/>
    </source>
</evidence>
<evidence type="ECO:0000256" key="1">
    <source>
        <dbReference type="ARBA" id="ARBA00022801"/>
    </source>
</evidence>
<keyword evidence="4" id="KW-1185">Reference proteome</keyword>